<dbReference type="PROSITE" id="PS01096">
    <property type="entry name" value="PPIC_PPIASE_1"/>
    <property type="match status" value="1"/>
</dbReference>
<feature type="domain" description="PpiC" evidence="8">
    <location>
        <begin position="115"/>
        <end position="213"/>
    </location>
</feature>
<dbReference type="KEGG" id="fla:SY85_12500"/>
<proteinExistence type="predicted"/>
<evidence type="ECO:0000256" key="3">
    <source>
        <dbReference type="ARBA" id="ARBA00022729"/>
    </source>
</evidence>
<dbReference type="RefSeq" id="WP_066404976.1">
    <property type="nucleotide sequence ID" value="NZ_CP011390.1"/>
</dbReference>
<accession>A0A172TW40</accession>
<dbReference type="Gene3D" id="3.10.50.40">
    <property type="match status" value="2"/>
</dbReference>
<dbReference type="Proteomes" id="UP000077177">
    <property type="component" value="Chromosome"/>
</dbReference>
<dbReference type="PANTHER" id="PTHR47245:SF1">
    <property type="entry name" value="FOLDASE PROTEIN PRSA"/>
    <property type="match status" value="1"/>
</dbReference>
<keyword evidence="4 6" id="KW-0697">Rotamase</keyword>
<dbReference type="OrthoDB" id="14196at2"/>
<evidence type="ECO:0000256" key="1">
    <source>
        <dbReference type="ARBA" id="ARBA00000971"/>
    </source>
</evidence>
<dbReference type="PANTHER" id="PTHR47245">
    <property type="entry name" value="PEPTIDYLPROLYL ISOMERASE"/>
    <property type="match status" value="1"/>
</dbReference>
<dbReference type="GO" id="GO:0003755">
    <property type="term" value="F:peptidyl-prolyl cis-trans isomerase activity"/>
    <property type="evidence" value="ECO:0007669"/>
    <property type="project" value="UniProtKB-KW"/>
</dbReference>
<evidence type="ECO:0000256" key="7">
    <source>
        <dbReference type="SAM" id="SignalP"/>
    </source>
</evidence>
<feature type="domain" description="PpiC" evidence="8">
    <location>
        <begin position="218"/>
        <end position="321"/>
    </location>
</feature>
<dbReference type="PROSITE" id="PS50198">
    <property type="entry name" value="PPIC_PPIASE_2"/>
    <property type="match status" value="2"/>
</dbReference>
<organism evidence="9 10">
    <name type="scientific">Flavisolibacter tropicus</name>
    <dbReference type="NCBI Taxonomy" id="1492898"/>
    <lineage>
        <taxon>Bacteria</taxon>
        <taxon>Pseudomonadati</taxon>
        <taxon>Bacteroidota</taxon>
        <taxon>Chitinophagia</taxon>
        <taxon>Chitinophagales</taxon>
        <taxon>Chitinophagaceae</taxon>
        <taxon>Flavisolibacter</taxon>
    </lineage>
</organism>
<protein>
    <recommendedName>
        <fullName evidence="2">peptidylprolyl isomerase</fullName>
        <ecNumber evidence="2">5.2.1.8</ecNumber>
    </recommendedName>
</protein>
<dbReference type="InterPro" id="IPR023058">
    <property type="entry name" value="PPIase_PpiC_CS"/>
</dbReference>
<evidence type="ECO:0000313" key="10">
    <source>
        <dbReference type="Proteomes" id="UP000077177"/>
    </source>
</evidence>
<evidence type="ECO:0000256" key="4">
    <source>
        <dbReference type="ARBA" id="ARBA00023110"/>
    </source>
</evidence>
<comment type="catalytic activity">
    <reaction evidence="1">
        <text>[protein]-peptidylproline (omega=180) = [protein]-peptidylproline (omega=0)</text>
        <dbReference type="Rhea" id="RHEA:16237"/>
        <dbReference type="Rhea" id="RHEA-COMP:10747"/>
        <dbReference type="Rhea" id="RHEA-COMP:10748"/>
        <dbReference type="ChEBI" id="CHEBI:83833"/>
        <dbReference type="ChEBI" id="CHEBI:83834"/>
        <dbReference type="EC" id="5.2.1.8"/>
    </reaction>
</comment>
<reference evidence="9 10" key="2">
    <citation type="journal article" date="2016" name="Int. J. Syst. Evol. Microbiol.">
        <title>Flavisolibacter tropicus sp. nov., isolated from tropical soil.</title>
        <authorList>
            <person name="Lee J.J."/>
            <person name="Kang M.S."/>
            <person name="Kim G.S."/>
            <person name="Lee C.S."/>
            <person name="Lim S."/>
            <person name="Lee J."/>
            <person name="Roh S.H."/>
            <person name="Kang H."/>
            <person name="Ha J.M."/>
            <person name="Bae S."/>
            <person name="Jung H.Y."/>
            <person name="Kim M.K."/>
        </authorList>
    </citation>
    <scope>NUCLEOTIDE SEQUENCE [LARGE SCALE GENOMIC DNA]</scope>
    <source>
        <strain evidence="9 10">LCS9</strain>
    </source>
</reference>
<evidence type="ECO:0000256" key="6">
    <source>
        <dbReference type="PROSITE-ProRule" id="PRU00278"/>
    </source>
</evidence>
<name>A0A172TW40_9BACT</name>
<sequence length="641" mass="71367">MNKYILAALAFALSGTVASAQTLFTYGGESVSAQEFLKAYRKNNTDAQSPEAMKGYLDLYIASRLKVKEAKARGYDTLPQLVAELENLRAQILPGFLSDEESVKALVKEAFQRSQKDIHVAHIFIATGNNDTAAAYQKAQQAYQLLKAGKTFSTVAQTFSEDPSAKTNGGDMGYITVFTLPYEFENVVYQTPTGQVAPIYRSKVGYHIFKNLGDRKALGRLRAAQILLAYPPDADAATKAATKKLADSLYNRLLKGDDIGKLATRFSADQVSSAANGQIPEFGVGEYDPEFEKVAYSLTKDGAISKPFQTTHGWHIVKRLILQPVPTDFNSSKVQDELPEKVKASDRMQTTTNAAIRRAMAQYKQAAFATNALWAYSDSLLNNMPTAKASGLKPQSALFQLGADATTVDNWIQYAQANRFKHDGSGTKAYNQLWDEFVAATAMDYYKKHLEEFNPAFKAQVEEFKDGNLFFEIMQREIWNPAQSDTVALEKYYNQHKDRYIWKESAEAVVFYATDIPVAQHFYKELSKAPQKWRTIIANFGEQVVADSNRFEIDQIPGAAKSSQSGTVTSLVPNKDDNTAACAYIVKRYTKPEPRDFAAARGLVINDYQADLEKQWLEQLKKKYPVVVDDKVLATILSSGK</sequence>
<dbReference type="EMBL" id="CP011390">
    <property type="protein sequence ID" value="ANE51202.1"/>
    <property type="molecule type" value="Genomic_DNA"/>
</dbReference>
<evidence type="ECO:0000256" key="5">
    <source>
        <dbReference type="ARBA" id="ARBA00023235"/>
    </source>
</evidence>
<feature type="signal peptide" evidence="7">
    <location>
        <begin position="1"/>
        <end position="20"/>
    </location>
</feature>
<dbReference type="EC" id="5.2.1.8" evidence="2"/>
<dbReference type="InterPro" id="IPR046357">
    <property type="entry name" value="PPIase_dom_sf"/>
</dbReference>
<keyword evidence="10" id="KW-1185">Reference proteome</keyword>
<gene>
    <name evidence="9" type="ORF">SY85_12500</name>
</gene>
<keyword evidence="3 7" id="KW-0732">Signal</keyword>
<dbReference type="Pfam" id="PF00639">
    <property type="entry name" value="Rotamase"/>
    <property type="match status" value="2"/>
</dbReference>
<evidence type="ECO:0000313" key="9">
    <source>
        <dbReference type="EMBL" id="ANE51202.1"/>
    </source>
</evidence>
<dbReference type="InterPro" id="IPR000297">
    <property type="entry name" value="PPIase_PpiC"/>
</dbReference>
<feature type="chain" id="PRO_5008001234" description="peptidylprolyl isomerase" evidence="7">
    <location>
        <begin position="21"/>
        <end position="641"/>
    </location>
</feature>
<keyword evidence="5 6" id="KW-0413">Isomerase</keyword>
<dbReference type="STRING" id="1492898.SY85_12500"/>
<evidence type="ECO:0000256" key="2">
    <source>
        <dbReference type="ARBA" id="ARBA00013194"/>
    </source>
</evidence>
<evidence type="ECO:0000259" key="8">
    <source>
        <dbReference type="PROSITE" id="PS50198"/>
    </source>
</evidence>
<dbReference type="SUPFAM" id="SSF54534">
    <property type="entry name" value="FKBP-like"/>
    <property type="match status" value="2"/>
</dbReference>
<dbReference type="InterPro" id="IPR050245">
    <property type="entry name" value="PrsA_foldase"/>
</dbReference>
<reference evidence="10" key="1">
    <citation type="submission" date="2015-01" db="EMBL/GenBank/DDBJ databases">
        <title>Flavisolibacter sp./LCS9/ whole genome sequencing.</title>
        <authorList>
            <person name="Kim M.K."/>
            <person name="Srinivasan S."/>
            <person name="Lee J.-J."/>
        </authorList>
    </citation>
    <scope>NUCLEOTIDE SEQUENCE [LARGE SCALE GENOMIC DNA]</scope>
    <source>
        <strain evidence="10">LCS9</strain>
    </source>
</reference>
<dbReference type="AlphaFoldDB" id="A0A172TW40"/>